<evidence type="ECO:0000256" key="7">
    <source>
        <dbReference type="HAMAP-Rule" id="MF_01201"/>
    </source>
</evidence>
<keyword evidence="5 7" id="KW-0663">Pyridoxal phosphate</keyword>
<comment type="similarity">
    <text evidence="3 7">Belongs to the alanine racemase family.</text>
</comment>
<evidence type="ECO:0000256" key="9">
    <source>
        <dbReference type="PIRSR" id="PIRSR600821-52"/>
    </source>
</evidence>
<reference evidence="11 12" key="1">
    <citation type="submission" date="2020-08" db="EMBL/GenBank/DDBJ databases">
        <title>Genome sequence of Rhodobacteraceae bacterium Lw-13e.</title>
        <authorList>
            <person name="Poehlein A."/>
            <person name="Wolter L."/>
            <person name="Daniel R."/>
            <person name="Brinkhoff T."/>
        </authorList>
    </citation>
    <scope>NUCLEOTIDE SEQUENCE [LARGE SCALE GENOMIC DNA]</scope>
    <source>
        <strain evidence="11 12">Lw-13e</strain>
    </source>
</reference>
<sequence length="387" mass="41467">MLVIPPNSAPGTGREWVEVGGSQYIPLACNLPRQQKAPMSTASLTIDLDALTTNWRMLDSVSSDRVETGAAVKANGYGLGLGPVAKALVSAGVRRFFVAVAEEGAELRRAIGPDPEISVFSGHMQGDTDLLAQHGLTPMINSADQLVRQFETLPGQPFGVQLDSGMNRLGMEPAEWDSLRDITMSQEPTLLMSHLACADEPGHPMNYRQLQTFRGMTDGLPVRRSLAATGGILLGPEYHFDVTRPGVGLYGGMPFEEARPVVQIDLPIIQTREVDTGEAAGYGNTWTATRPSIIATLAAGYADGIHRLLGPKTKLYAGEVACPIVGRISMDLITADITDLDGYVPDSLSLLNSAQTVDILADNADTIGYEILTSLGQRYARRYGALT</sequence>
<dbReference type="SMART" id="SM01005">
    <property type="entry name" value="Ala_racemase_C"/>
    <property type="match status" value="1"/>
</dbReference>
<dbReference type="GO" id="GO:0005829">
    <property type="term" value="C:cytosol"/>
    <property type="evidence" value="ECO:0007669"/>
    <property type="project" value="TreeGrafter"/>
</dbReference>
<organism evidence="11 12">
    <name type="scientific">Pseudooceanicola algae</name>
    <dbReference type="NCBI Taxonomy" id="1537215"/>
    <lineage>
        <taxon>Bacteria</taxon>
        <taxon>Pseudomonadati</taxon>
        <taxon>Pseudomonadota</taxon>
        <taxon>Alphaproteobacteria</taxon>
        <taxon>Rhodobacterales</taxon>
        <taxon>Paracoccaceae</taxon>
        <taxon>Pseudooceanicola</taxon>
    </lineage>
</organism>
<dbReference type="KEGG" id="palw:PSAL_005330"/>
<feature type="active site" description="Proton acceptor; specific for L-alanine" evidence="7">
    <location>
        <position position="282"/>
    </location>
</feature>
<evidence type="ECO:0000313" key="11">
    <source>
        <dbReference type="EMBL" id="QPM89318.1"/>
    </source>
</evidence>
<evidence type="ECO:0000256" key="2">
    <source>
        <dbReference type="ARBA" id="ARBA00001933"/>
    </source>
</evidence>
<feature type="binding site" evidence="7 9">
    <location>
        <position position="330"/>
    </location>
    <ligand>
        <name>substrate</name>
    </ligand>
</feature>
<evidence type="ECO:0000256" key="5">
    <source>
        <dbReference type="ARBA" id="ARBA00022898"/>
    </source>
</evidence>
<name>A0A418SFA9_9RHOB</name>
<dbReference type="SUPFAM" id="SSF51419">
    <property type="entry name" value="PLP-binding barrel"/>
    <property type="match status" value="1"/>
</dbReference>
<dbReference type="InterPro" id="IPR000821">
    <property type="entry name" value="Ala_racemase"/>
</dbReference>
<comment type="catalytic activity">
    <reaction evidence="1 7">
        <text>L-alanine = D-alanine</text>
        <dbReference type="Rhea" id="RHEA:20249"/>
        <dbReference type="ChEBI" id="CHEBI:57416"/>
        <dbReference type="ChEBI" id="CHEBI:57972"/>
        <dbReference type="EC" id="5.1.1.1"/>
    </reaction>
</comment>
<dbReference type="Gene3D" id="2.40.37.10">
    <property type="entry name" value="Lyase, Ornithine Decarboxylase, Chain A, domain 1"/>
    <property type="match status" value="1"/>
</dbReference>
<dbReference type="Gene3D" id="3.20.20.10">
    <property type="entry name" value="Alanine racemase"/>
    <property type="match status" value="1"/>
</dbReference>
<dbReference type="PROSITE" id="PS00395">
    <property type="entry name" value="ALANINE_RACEMASE"/>
    <property type="match status" value="1"/>
</dbReference>
<comment type="pathway">
    <text evidence="7">Amino-acid biosynthesis; D-alanine biosynthesis; D-alanine from L-alanine: step 1/1.</text>
</comment>
<dbReference type="AlphaFoldDB" id="A0A418SFA9"/>
<dbReference type="InterPro" id="IPR020622">
    <property type="entry name" value="Ala_racemase_pyridoxalP-BS"/>
</dbReference>
<dbReference type="NCBIfam" id="TIGR00492">
    <property type="entry name" value="alr"/>
    <property type="match status" value="1"/>
</dbReference>
<evidence type="ECO:0000259" key="10">
    <source>
        <dbReference type="SMART" id="SM01005"/>
    </source>
</evidence>
<keyword evidence="6 7" id="KW-0413">Isomerase</keyword>
<dbReference type="EC" id="5.1.1.1" evidence="4 7"/>
<dbReference type="InterPro" id="IPR009006">
    <property type="entry name" value="Ala_racemase/Decarboxylase_C"/>
</dbReference>
<feature type="modified residue" description="N6-(pyridoxal phosphate)lysine" evidence="7 8">
    <location>
        <position position="73"/>
    </location>
</feature>
<proteinExistence type="inferred from homology"/>
<evidence type="ECO:0000256" key="1">
    <source>
        <dbReference type="ARBA" id="ARBA00000316"/>
    </source>
</evidence>
<feature type="active site" description="Proton acceptor; specific for D-alanine" evidence="7">
    <location>
        <position position="73"/>
    </location>
</feature>
<dbReference type="PRINTS" id="PR00992">
    <property type="entry name" value="ALARACEMASE"/>
</dbReference>
<dbReference type="GO" id="GO:0030170">
    <property type="term" value="F:pyridoxal phosphate binding"/>
    <property type="evidence" value="ECO:0007669"/>
    <property type="project" value="UniProtKB-UniRule"/>
</dbReference>
<comment type="function">
    <text evidence="7">Catalyzes the interconversion of L-alanine and D-alanine. May also act on other amino acids.</text>
</comment>
<evidence type="ECO:0000256" key="6">
    <source>
        <dbReference type="ARBA" id="ARBA00023235"/>
    </source>
</evidence>
<keyword evidence="12" id="KW-1185">Reference proteome</keyword>
<dbReference type="Proteomes" id="UP000283786">
    <property type="component" value="Chromosome"/>
</dbReference>
<dbReference type="InterPro" id="IPR001608">
    <property type="entry name" value="Ala_racemase_N"/>
</dbReference>
<dbReference type="CDD" id="cd00430">
    <property type="entry name" value="PLPDE_III_AR"/>
    <property type="match status" value="1"/>
</dbReference>
<evidence type="ECO:0000256" key="8">
    <source>
        <dbReference type="PIRSR" id="PIRSR600821-50"/>
    </source>
</evidence>
<dbReference type="PANTHER" id="PTHR30511">
    <property type="entry name" value="ALANINE RACEMASE"/>
    <property type="match status" value="1"/>
</dbReference>
<protein>
    <recommendedName>
        <fullName evidence="4 7">Alanine racemase</fullName>
        <ecNumber evidence="4 7">5.1.1.1</ecNumber>
    </recommendedName>
</protein>
<comment type="cofactor">
    <cofactor evidence="2 7 8">
        <name>pyridoxal 5'-phosphate</name>
        <dbReference type="ChEBI" id="CHEBI:597326"/>
    </cofactor>
</comment>
<dbReference type="GO" id="GO:0008784">
    <property type="term" value="F:alanine racemase activity"/>
    <property type="evidence" value="ECO:0007669"/>
    <property type="project" value="UniProtKB-UniRule"/>
</dbReference>
<accession>A0A418SFA9</accession>
<dbReference type="Pfam" id="PF01168">
    <property type="entry name" value="Ala_racemase_N"/>
    <property type="match status" value="1"/>
</dbReference>
<feature type="binding site" evidence="7 9">
    <location>
        <position position="168"/>
    </location>
    <ligand>
        <name>substrate</name>
    </ligand>
</feature>
<dbReference type="InterPro" id="IPR029066">
    <property type="entry name" value="PLP-binding_barrel"/>
</dbReference>
<dbReference type="HAMAP" id="MF_01201">
    <property type="entry name" value="Ala_racemase"/>
    <property type="match status" value="1"/>
</dbReference>
<evidence type="ECO:0000256" key="3">
    <source>
        <dbReference type="ARBA" id="ARBA00007880"/>
    </source>
</evidence>
<dbReference type="GO" id="GO:0030632">
    <property type="term" value="P:D-alanine biosynthetic process"/>
    <property type="evidence" value="ECO:0007669"/>
    <property type="project" value="UniProtKB-UniRule"/>
</dbReference>
<feature type="domain" description="Alanine racemase C-terminal" evidence="10">
    <location>
        <begin position="261"/>
        <end position="384"/>
    </location>
</feature>
<dbReference type="UniPathway" id="UPA00042">
    <property type="reaction ID" value="UER00497"/>
</dbReference>
<dbReference type="EMBL" id="CP060436">
    <property type="protein sequence ID" value="QPM89318.1"/>
    <property type="molecule type" value="Genomic_DNA"/>
</dbReference>
<gene>
    <name evidence="11" type="primary">alr</name>
    <name evidence="11" type="ORF">PSAL_005330</name>
</gene>
<evidence type="ECO:0000313" key="12">
    <source>
        <dbReference type="Proteomes" id="UP000283786"/>
    </source>
</evidence>
<evidence type="ECO:0000256" key="4">
    <source>
        <dbReference type="ARBA" id="ARBA00013089"/>
    </source>
</evidence>
<dbReference type="InterPro" id="IPR011079">
    <property type="entry name" value="Ala_racemase_C"/>
</dbReference>
<dbReference type="SUPFAM" id="SSF50621">
    <property type="entry name" value="Alanine racemase C-terminal domain-like"/>
    <property type="match status" value="1"/>
</dbReference>
<dbReference type="PANTHER" id="PTHR30511:SF0">
    <property type="entry name" value="ALANINE RACEMASE, CATABOLIC-RELATED"/>
    <property type="match status" value="1"/>
</dbReference>
<dbReference type="Pfam" id="PF00842">
    <property type="entry name" value="Ala_racemase_C"/>
    <property type="match status" value="1"/>
</dbReference>